<comment type="caution">
    <text evidence="2">The sequence shown here is derived from an EMBL/GenBank/DDBJ whole genome shotgun (WGS) entry which is preliminary data.</text>
</comment>
<proteinExistence type="predicted"/>
<dbReference type="SUPFAM" id="SSF53756">
    <property type="entry name" value="UDP-Glycosyltransferase/glycogen phosphorylase"/>
    <property type="match status" value="1"/>
</dbReference>
<dbReference type="CDD" id="cd03801">
    <property type="entry name" value="GT4_PimA-like"/>
    <property type="match status" value="1"/>
</dbReference>
<dbReference type="InterPro" id="IPR001296">
    <property type="entry name" value="Glyco_trans_1"/>
</dbReference>
<evidence type="ECO:0000259" key="1">
    <source>
        <dbReference type="Pfam" id="PF00534"/>
    </source>
</evidence>
<dbReference type="GO" id="GO:0016757">
    <property type="term" value="F:glycosyltransferase activity"/>
    <property type="evidence" value="ECO:0007669"/>
    <property type="project" value="InterPro"/>
</dbReference>
<feature type="domain" description="Glycosyl transferase family 1" evidence="1">
    <location>
        <begin position="231"/>
        <end position="385"/>
    </location>
</feature>
<dbReference type="InterPro" id="IPR050194">
    <property type="entry name" value="Glycosyltransferase_grp1"/>
</dbReference>
<organism evidence="2 3">
    <name type="scientific">Candidatus Fischerbacteria bacterium RBG_13_37_8</name>
    <dbReference type="NCBI Taxonomy" id="1817863"/>
    <lineage>
        <taxon>Bacteria</taxon>
        <taxon>Candidatus Fischeribacteriota</taxon>
    </lineage>
</organism>
<dbReference type="Pfam" id="PF00534">
    <property type="entry name" value="Glycos_transf_1"/>
    <property type="match status" value="1"/>
</dbReference>
<reference evidence="2 3" key="1">
    <citation type="journal article" date="2016" name="Nat. Commun.">
        <title>Thousands of microbial genomes shed light on interconnected biogeochemical processes in an aquifer system.</title>
        <authorList>
            <person name="Anantharaman K."/>
            <person name="Brown C.T."/>
            <person name="Hug L.A."/>
            <person name="Sharon I."/>
            <person name="Castelle C.J."/>
            <person name="Probst A.J."/>
            <person name="Thomas B.C."/>
            <person name="Singh A."/>
            <person name="Wilkins M.J."/>
            <person name="Karaoz U."/>
            <person name="Brodie E.L."/>
            <person name="Williams K.H."/>
            <person name="Hubbard S.S."/>
            <person name="Banfield J.F."/>
        </authorList>
    </citation>
    <scope>NUCLEOTIDE SEQUENCE [LARGE SCALE GENOMIC DNA]</scope>
</reference>
<dbReference type="Proteomes" id="UP000178943">
    <property type="component" value="Unassembled WGS sequence"/>
</dbReference>
<dbReference type="PANTHER" id="PTHR45947:SF3">
    <property type="entry name" value="SULFOQUINOVOSYL TRANSFERASE SQD2"/>
    <property type="match status" value="1"/>
</dbReference>
<dbReference type="STRING" id="1817863.A2Y62_11000"/>
<sequence length="417" mass="48733">MKLSILLSHPGKQHSYQLLSALHNAQFMTKYVTSIWYESNKFPYRLLNLLPANLRKIAISKLEKYYQQDISSLDIIQFPYIALLMMSYCKIRRRSNAEKGIFYLCKIHDKYVSKLIEKEPYDIVIGYELSSLRTFIKAKSHGMVTIMDHAQVHYKYIEYLRNTYHEFRELSLNNHFESRINAFKNQEMKYTDYIICLSNLAKETMTNNGIEANRIYTVSLGFESKHFALKTFNKDKKSFTILYVGTITKRKGLHVLLESFKQLNLQESNLILVGGESDGMDLLEKYKGLYTHIPFVRQDELQKYYQDADVFVLPSILDSWGMVVLESMACGTPVIISENTGAKDIVTDDAGFVIPVNDIKALKERILFLYNNRNKIQDMGKKAYEIAQHYTWKNYKEKIKEIIIDIAKRSNKHKNPH</sequence>
<dbReference type="EMBL" id="MFGW01000231">
    <property type="protein sequence ID" value="OGF58861.1"/>
    <property type="molecule type" value="Genomic_DNA"/>
</dbReference>
<dbReference type="PANTHER" id="PTHR45947">
    <property type="entry name" value="SULFOQUINOVOSYL TRANSFERASE SQD2"/>
    <property type="match status" value="1"/>
</dbReference>
<gene>
    <name evidence="2" type="ORF">A2Y62_11000</name>
</gene>
<evidence type="ECO:0000313" key="3">
    <source>
        <dbReference type="Proteomes" id="UP000178943"/>
    </source>
</evidence>
<accession>A0A1F5V7G4</accession>
<evidence type="ECO:0000313" key="2">
    <source>
        <dbReference type="EMBL" id="OGF58861.1"/>
    </source>
</evidence>
<dbReference type="AlphaFoldDB" id="A0A1F5V7G4"/>
<protein>
    <recommendedName>
        <fullName evidence="1">Glycosyl transferase family 1 domain-containing protein</fullName>
    </recommendedName>
</protein>
<dbReference type="Gene3D" id="3.40.50.2000">
    <property type="entry name" value="Glycogen Phosphorylase B"/>
    <property type="match status" value="2"/>
</dbReference>
<name>A0A1F5V7G4_9BACT</name>